<dbReference type="SMART" id="SM01017">
    <property type="entry name" value="Arrestin_C"/>
    <property type="match status" value="1"/>
</dbReference>
<name>A0A8R1HZJ8_CAEJA</name>
<protein>
    <submittedName>
        <fullName evidence="3">Arrestin_C domain-containing protein</fullName>
    </submittedName>
</protein>
<feature type="compositionally biased region" description="Low complexity" evidence="1">
    <location>
        <begin position="219"/>
        <end position="228"/>
    </location>
</feature>
<dbReference type="InterPro" id="IPR014756">
    <property type="entry name" value="Ig_E-set"/>
</dbReference>
<dbReference type="AlphaFoldDB" id="A0A8R1HZJ8"/>
<dbReference type="EnsemblMetazoa" id="CJA14020.1">
    <property type="protein sequence ID" value="CJA14020.1"/>
    <property type="gene ID" value="WBGene00133224"/>
</dbReference>
<dbReference type="Proteomes" id="UP000005237">
    <property type="component" value="Unassembled WGS sequence"/>
</dbReference>
<keyword evidence="4" id="KW-1185">Reference proteome</keyword>
<dbReference type="PANTHER" id="PTHR11188">
    <property type="entry name" value="ARRESTIN DOMAIN CONTAINING PROTEIN"/>
    <property type="match status" value="1"/>
</dbReference>
<dbReference type="InterPro" id="IPR050357">
    <property type="entry name" value="Arrestin_domain-protein"/>
</dbReference>
<feature type="domain" description="Arrestin C-terminal-like" evidence="2">
    <location>
        <begin position="6"/>
        <end position="154"/>
    </location>
</feature>
<reference evidence="4" key="1">
    <citation type="submission" date="2010-08" db="EMBL/GenBank/DDBJ databases">
        <authorList>
            <consortium name="Caenorhabditis japonica Sequencing Consortium"/>
            <person name="Wilson R.K."/>
        </authorList>
    </citation>
    <scope>NUCLEOTIDE SEQUENCE [LARGE SCALE GENOMIC DNA]</scope>
    <source>
        <strain evidence="4">DF5081</strain>
    </source>
</reference>
<evidence type="ECO:0000313" key="3">
    <source>
        <dbReference type="EnsemblMetazoa" id="CJA14020.1"/>
    </source>
</evidence>
<dbReference type="SUPFAM" id="SSF81296">
    <property type="entry name" value="E set domains"/>
    <property type="match status" value="1"/>
</dbReference>
<dbReference type="InterPro" id="IPR011022">
    <property type="entry name" value="Arrestin_C-like"/>
</dbReference>
<accession>A0A8R1HZJ8</accession>
<evidence type="ECO:0000313" key="4">
    <source>
        <dbReference type="Proteomes" id="UP000005237"/>
    </source>
</evidence>
<sequence>MTRHSLRKHKYLQVNLPKRGYVPGEVIPITISIDNGSRKPIATVSAKMIQMSNFHATRGHSTHVHDPMATGYTNPYHKQRSAEKIVGESRMNVNVAPHMKQQVVLSLKIPAIAPSFQCPIMNANYSLTVKMDAQGLLGTSLKCEFPLIIGTIPIRQTVLPAGSASSSTVPAALPMKVVSSGSPYPVMGEGSSAGPVYPSAPPSTVFPSAPAYPGMGQGASVYPSAPSAPSAPPDSPTFGGAGISTVAAPPSYEETMHSGGVSQPFVPSYPVYQNLEQSMAPPLPEKPGGF</sequence>
<reference evidence="3" key="2">
    <citation type="submission" date="2022-06" db="UniProtKB">
        <authorList>
            <consortium name="EnsemblMetazoa"/>
        </authorList>
    </citation>
    <scope>IDENTIFICATION</scope>
    <source>
        <strain evidence="3">DF5081</strain>
    </source>
</reference>
<evidence type="ECO:0000259" key="2">
    <source>
        <dbReference type="SMART" id="SM01017"/>
    </source>
</evidence>
<dbReference type="GO" id="GO:0005737">
    <property type="term" value="C:cytoplasm"/>
    <property type="evidence" value="ECO:0007669"/>
    <property type="project" value="TreeGrafter"/>
</dbReference>
<dbReference type="PANTHER" id="PTHR11188:SF178">
    <property type="entry name" value="ARRESTIN C-TERMINAL-LIKE DOMAIN-CONTAINING PROTEIN"/>
    <property type="match status" value="1"/>
</dbReference>
<feature type="region of interest" description="Disordered" evidence="1">
    <location>
        <begin position="219"/>
        <end position="260"/>
    </location>
</feature>
<organism evidence="3 4">
    <name type="scientific">Caenorhabditis japonica</name>
    <dbReference type="NCBI Taxonomy" id="281687"/>
    <lineage>
        <taxon>Eukaryota</taxon>
        <taxon>Metazoa</taxon>
        <taxon>Ecdysozoa</taxon>
        <taxon>Nematoda</taxon>
        <taxon>Chromadorea</taxon>
        <taxon>Rhabditida</taxon>
        <taxon>Rhabditina</taxon>
        <taxon>Rhabditomorpha</taxon>
        <taxon>Rhabditoidea</taxon>
        <taxon>Rhabditidae</taxon>
        <taxon>Peloderinae</taxon>
        <taxon>Caenorhabditis</taxon>
    </lineage>
</organism>
<proteinExistence type="predicted"/>
<dbReference type="InterPro" id="IPR014752">
    <property type="entry name" value="Arrestin-like_C"/>
</dbReference>
<evidence type="ECO:0000256" key="1">
    <source>
        <dbReference type="SAM" id="MobiDB-lite"/>
    </source>
</evidence>
<dbReference type="Pfam" id="PF02752">
    <property type="entry name" value="Arrestin_C"/>
    <property type="match status" value="1"/>
</dbReference>
<dbReference type="GO" id="GO:0015031">
    <property type="term" value="P:protein transport"/>
    <property type="evidence" value="ECO:0007669"/>
    <property type="project" value="TreeGrafter"/>
</dbReference>
<dbReference type="Gene3D" id="2.60.40.640">
    <property type="match status" value="1"/>
</dbReference>